<name>A0A9P9WAM1_9PEZI</name>
<accession>A0A9P9WAM1</accession>
<dbReference type="Gene3D" id="2.130.10.10">
    <property type="entry name" value="YVTN repeat-like/Quinoprotein amine dehydrogenase"/>
    <property type="match status" value="1"/>
</dbReference>
<organism evidence="2 3">
    <name type="scientific">Neoarthrinium moseri</name>
    <dbReference type="NCBI Taxonomy" id="1658444"/>
    <lineage>
        <taxon>Eukaryota</taxon>
        <taxon>Fungi</taxon>
        <taxon>Dikarya</taxon>
        <taxon>Ascomycota</taxon>
        <taxon>Pezizomycotina</taxon>
        <taxon>Sordariomycetes</taxon>
        <taxon>Xylariomycetidae</taxon>
        <taxon>Amphisphaeriales</taxon>
        <taxon>Apiosporaceae</taxon>
        <taxon>Neoarthrinium</taxon>
    </lineage>
</organism>
<dbReference type="EMBL" id="JAFIMR010000055">
    <property type="protein sequence ID" value="KAI1853915.1"/>
    <property type="molecule type" value="Genomic_DNA"/>
</dbReference>
<proteinExistence type="inferred from homology"/>
<dbReference type="Pfam" id="PF10282">
    <property type="entry name" value="Lactonase"/>
    <property type="match status" value="1"/>
</dbReference>
<evidence type="ECO:0000313" key="3">
    <source>
        <dbReference type="Proteomes" id="UP000829685"/>
    </source>
</evidence>
<comment type="similarity">
    <text evidence="1">Belongs to the cycloisomerase 2 family.</text>
</comment>
<gene>
    <name evidence="2" type="ORF">JX265_012600</name>
</gene>
<dbReference type="InterPro" id="IPR015943">
    <property type="entry name" value="WD40/YVTN_repeat-like_dom_sf"/>
</dbReference>
<dbReference type="SUPFAM" id="SSF75011">
    <property type="entry name" value="3-carboxy-cis,cis-mucoante lactonizing enzyme"/>
    <property type="match status" value="1"/>
</dbReference>
<dbReference type="GO" id="GO:0017057">
    <property type="term" value="F:6-phosphogluconolactonase activity"/>
    <property type="evidence" value="ECO:0007669"/>
    <property type="project" value="TreeGrafter"/>
</dbReference>
<dbReference type="AlphaFoldDB" id="A0A9P9WAM1"/>
<dbReference type="PANTHER" id="PTHR30344">
    <property type="entry name" value="6-PHOSPHOGLUCONOLACTONASE-RELATED"/>
    <property type="match status" value="1"/>
</dbReference>
<reference evidence="2" key="1">
    <citation type="submission" date="2021-03" db="EMBL/GenBank/DDBJ databases">
        <title>Revisited historic fungal species revealed as producer of novel bioactive compounds through whole genome sequencing and comparative genomics.</title>
        <authorList>
            <person name="Vignolle G.A."/>
            <person name="Hochenegger N."/>
            <person name="Mach R.L."/>
            <person name="Mach-Aigner A.R."/>
            <person name="Javad Rahimi M."/>
            <person name="Salim K.A."/>
            <person name="Chan C.M."/>
            <person name="Lim L.B.L."/>
            <person name="Cai F."/>
            <person name="Druzhinina I.S."/>
            <person name="U'Ren J.M."/>
            <person name="Derntl C."/>
        </authorList>
    </citation>
    <scope>NUCLEOTIDE SEQUENCE</scope>
    <source>
        <strain evidence="2">TUCIM 5799</strain>
    </source>
</reference>
<keyword evidence="3" id="KW-1185">Reference proteome</keyword>
<sequence length="348" mass="37388">MFTGFFSKSSIYALEFDDSAGSLVLLANNTVSSSDPKWIALDAQKRNIYATTTGGFHSYSLNRTDFSLNLESAISNPNESCSNSNFITASHVEPYPVYGVPYTTGCDALAMHVDDSGSISGIFGNLTYNADCGIHGLALSADGNFVYSAADAGNAVWAHGVDAHADTVTELQYIAAPSSSNPRHLAVHPNSAFVFVVYEEACQLAVFRRDEMTGTLLDTNITYPLIPASFTNTSSYWADEVTILDTTVTPRYLIAATRSHDETKKGYVTAFSLDPETGAIVEQLFITETTGSGGNANSVSVATYNEDYFAITDSGDDFIEVWRIDGASASPVAHLDLDGQPANVVWFN</sequence>
<dbReference type="Proteomes" id="UP000829685">
    <property type="component" value="Unassembled WGS sequence"/>
</dbReference>
<dbReference type="PANTHER" id="PTHR30344:SF4">
    <property type="entry name" value="CYCLASE, PUTATIVE (AFU_ORTHOLOGUE AFUA_6G11580)-RELATED"/>
    <property type="match status" value="1"/>
</dbReference>
<comment type="caution">
    <text evidence="2">The sequence shown here is derived from an EMBL/GenBank/DDBJ whole genome shotgun (WGS) entry which is preliminary data.</text>
</comment>
<evidence type="ECO:0000313" key="2">
    <source>
        <dbReference type="EMBL" id="KAI1853915.1"/>
    </source>
</evidence>
<evidence type="ECO:0000256" key="1">
    <source>
        <dbReference type="ARBA" id="ARBA00005564"/>
    </source>
</evidence>
<dbReference type="InterPro" id="IPR019405">
    <property type="entry name" value="Lactonase_7-beta_prop"/>
</dbReference>
<dbReference type="InterPro" id="IPR050282">
    <property type="entry name" value="Cycloisomerase_2"/>
</dbReference>
<protein>
    <recommendedName>
        <fullName evidence="4">Carboxy-cis,cis-muconate cyclase</fullName>
    </recommendedName>
</protein>
<evidence type="ECO:0008006" key="4">
    <source>
        <dbReference type="Google" id="ProtNLM"/>
    </source>
</evidence>